<protein>
    <submittedName>
        <fullName evidence="1">Uncharacterized protein</fullName>
    </submittedName>
</protein>
<dbReference type="EMBL" id="JACJQU010000010">
    <property type="protein sequence ID" value="MBD2295037.1"/>
    <property type="molecule type" value="Genomic_DNA"/>
</dbReference>
<evidence type="ECO:0000313" key="1">
    <source>
        <dbReference type="EMBL" id="MBD2295037.1"/>
    </source>
</evidence>
<keyword evidence="2" id="KW-1185">Reference proteome</keyword>
<reference evidence="2" key="1">
    <citation type="journal article" date="2020" name="ISME J.">
        <title>Comparative genomics reveals insights into cyanobacterial evolution and habitat adaptation.</title>
        <authorList>
            <person name="Chen M.Y."/>
            <person name="Teng W.K."/>
            <person name="Zhao L."/>
            <person name="Hu C.X."/>
            <person name="Zhou Y.K."/>
            <person name="Han B.P."/>
            <person name="Song L.R."/>
            <person name="Shu W.S."/>
        </authorList>
    </citation>
    <scope>NUCLEOTIDE SEQUENCE [LARGE SCALE GENOMIC DNA]</scope>
    <source>
        <strain evidence="2">FACHB-251</strain>
    </source>
</reference>
<gene>
    <name evidence="1" type="ORF">H6G06_16490</name>
</gene>
<name>A0A926WJ46_9NOST</name>
<comment type="caution">
    <text evidence="1">The sequence shown here is derived from an EMBL/GenBank/DDBJ whole genome shotgun (WGS) entry which is preliminary data.</text>
</comment>
<evidence type="ECO:0000313" key="2">
    <source>
        <dbReference type="Proteomes" id="UP000662185"/>
    </source>
</evidence>
<dbReference type="RefSeq" id="WP_190562045.1">
    <property type="nucleotide sequence ID" value="NZ_JACJQU010000010.1"/>
</dbReference>
<organism evidence="1 2">
    <name type="scientific">Anabaena sphaerica FACHB-251</name>
    <dbReference type="NCBI Taxonomy" id="2692883"/>
    <lineage>
        <taxon>Bacteria</taxon>
        <taxon>Bacillati</taxon>
        <taxon>Cyanobacteriota</taxon>
        <taxon>Cyanophyceae</taxon>
        <taxon>Nostocales</taxon>
        <taxon>Nostocaceae</taxon>
        <taxon>Anabaena</taxon>
    </lineage>
</organism>
<accession>A0A926WJ46</accession>
<sequence length="231" mass="26644">MEQLNLIPAEVVTKLKNHKNAKLPDNTLKMLQIMASLDTPKEWLATLLEIAEFSIHHIRYLAGPLVIYGNSWSDTIPQWLKFACIQDRLELICNEYEQNQVGDYATPTEVLTYMMPATYDAPLHRDYANLYLWVGNEVLTKYNKLPKDCQSFYKFIDGNTSNNGSKSIIHFQQVKNDFHDISQSIRRSIVKHAAQQGWGKRRVNAKSKLDELENTNYVETSVNSSVQMNLF</sequence>
<proteinExistence type="predicted"/>
<dbReference type="Proteomes" id="UP000662185">
    <property type="component" value="Unassembled WGS sequence"/>
</dbReference>
<dbReference type="AlphaFoldDB" id="A0A926WJ46"/>